<evidence type="ECO:0000313" key="1">
    <source>
        <dbReference type="EMBL" id="JAH42048.1"/>
    </source>
</evidence>
<accession>A0A0E9SNE8</accession>
<proteinExistence type="predicted"/>
<organism evidence="1">
    <name type="scientific">Anguilla anguilla</name>
    <name type="common">European freshwater eel</name>
    <name type="synonym">Muraena anguilla</name>
    <dbReference type="NCBI Taxonomy" id="7936"/>
    <lineage>
        <taxon>Eukaryota</taxon>
        <taxon>Metazoa</taxon>
        <taxon>Chordata</taxon>
        <taxon>Craniata</taxon>
        <taxon>Vertebrata</taxon>
        <taxon>Euteleostomi</taxon>
        <taxon>Actinopterygii</taxon>
        <taxon>Neopterygii</taxon>
        <taxon>Teleostei</taxon>
        <taxon>Anguilliformes</taxon>
        <taxon>Anguillidae</taxon>
        <taxon>Anguilla</taxon>
    </lineage>
</organism>
<name>A0A0E9SNE8_ANGAN</name>
<dbReference type="AlphaFoldDB" id="A0A0E9SNE8"/>
<sequence>MQLTEAMYSACWNHVTSPTFSFSSIHPVLSETSQ</sequence>
<dbReference type="EMBL" id="GBXM01066529">
    <property type="protein sequence ID" value="JAH42048.1"/>
    <property type="molecule type" value="Transcribed_RNA"/>
</dbReference>
<reference evidence="1" key="2">
    <citation type="journal article" date="2015" name="Fish Shellfish Immunol.">
        <title>Early steps in the European eel (Anguilla anguilla)-Vibrio vulnificus interaction in the gills: Role of the RtxA13 toxin.</title>
        <authorList>
            <person name="Callol A."/>
            <person name="Pajuelo D."/>
            <person name="Ebbesson L."/>
            <person name="Teles M."/>
            <person name="MacKenzie S."/>
            <person name="Amaro C."/>
        </authorList>
    </citation>
    <scope>NUCLEOTIDE SEQUENCE</scope>
</reference>
<reference evidence="1" key="1">
    <citation type="submission" date="2014-11" db="EMBL/GenBank/DDBJ databases">
        <authorList>
            <person name="Amaro Gonzalez C."/>
        </authorList>
    </citation>
    <scope>NUCLEOTIDE SEQUENCE</scope>
</reference>
<protein>
    <submittedName>
        <fullName evidence="1">Uncharacterized protein</fullName>
    </submittedName>
</protein>